<feature type="compositionally biased region" description="Low complexity" evidence="1">
    <location>
        <begin position="38"/>
        <end position="49"/>
    </location>
</feature>
<evidence type="ECO:0000256" key="1">
    <source>
        <dbReference type="SAM" id="MobiDB-lite"/>
    </source>
</evidence>
<keyword evidence="4" id="KW-1185">Reference proteome</keyword>
<reference evidence="4" key="1">
    <citation type="journal article" date="2019" name="Int. J. Syst. Evol. Microbiol.">
        <title>The Global Catalogue of Microorganisms (GCM) 10K type strain sequencing project: providing services to taxonomists for standard genome sequencing and annotation.</title>
        <authorList>
            <consortium name="The Broad Institute Genomics Platform"/>
            <consortium name="The Broad Institute Genome Sequencing Center for Infectious Disease"/>
            <person name="Wu L."/>
            <person name="Ma J."/>
        </authorList>
    </citation>
    <scope>NUCLEOTIDE SEQUENCE [LARGE SCALE GENOMIC DNA]</scope>
    <source>
        <strain evidence="4">JCM 16904</strain>
    </source>
</reference>
<dbReference type="Pfam" id="PF13374">
    <property type="entry name" value="TPR_10"/>
    <property type="match status" value="1"/>
</dbReference>
<feature type="region of interest" description="Disordered" evidence="1">
    <location>
        <begin position="32"/>
        <end position="66"/>
    </location>
</feature>
<accession>A0ABP7BVA6</accession>
<comment type="caution">
    <text evidence="3">The sequence shown here is derived from an EMBL/GenBank/DDBJ whole genome shotgun (WGS) entry which is preliminary data.</text>
</comment>
<dbReference type="PANTHER" id="PTHR46082">
    <property type="entry name" value="ATP/GTP-BINDING PROTEIN-RELATED"/>
    <property type="match status" value="1"/>
</dbReference>
<evidence type="ECO:0000313" key="4">
    <source>
        <dbReference type="Proteomes" id="UP001500902"/>
    </source>
</evidence>
<dbReference type="Pfam" id="PF13424">
    <property type="entry name" value="TPR_12"/>
    <property type="match status" value="2"/>
</dbReference>
<proteinExistence type="predicted"/>
<dbReference type="SUPFAM" id="SSF48452">
    <property type="entry name" value="TPR-like"/>
    <property type="match status" value="2"/>
</dbReference>
<organism evidence="3 4">
    <name type="scientific">Nonomuraea antimicrobica</name>
    <dbReference type="NCBI Taxonomy" id="561173"/>
    <lineage>
        <taxon>Bacteria</taxon>
        <taxon>Bacillati</taxon>
        <taxon>Actinomycetota</taxon>
        <taxon>Actinomycetes</taxon>
        <taxon>Streptosporangiales</taxon>
        <taxon>Streptosporangiaceae</taxon>
        <taxon>Nonomuraea</taxon>
    </lineage>
</organism>
<dbReference type="Gene3D" id="3.40.50.300">
    <property type="entry name" value="P-loop containing nucleotide triphosphate hydrolases"/>
    <property type="match status" value="1"/>
</dbReference>
<dbReference type="InterPro" id="IPR053137">
    <property type="entry name" value="NLR-like"/>
</dbReference>
<evidence type="ECO:0000313" key="3">
    <source>
        <dbReference type="EMBL" id="GAA3669249.1"/>
    </source>
</evidence>
<dbReference type="Gene3D" id="1.25.40.10">
    <property type="entry name" value="Tetratricopeptide repeat domain"/>
    <property type="match status" value="2"/>
</dbReference>
<keyword evidence="2" id="KW-1133">Transmembrane helix</keyword>
<name>A0ABP7BVA6_9ACTN</name>
<gene>
    <name evidence="3" type="ORF">GCM10022224_036770</name>
</gene>
<feature type="compositionally biased region" description="Pro residues" evidence="1">
    <location>
        <begin position="50"/>
        <end position="65"/>
    </location>
</feature>
<keyword evidence="2" id="KW-0812">Transmembrane</keyword>
<dbReference type="EMBL" id="BAAAZP010000074">
    <property type="protein sequence ID" value="GAA3669249.1"/>
    <property type="molecule type" value="Genomic_DNA"/>
</dbReference>
<dbReference type="InterPro" id="IPR011990">
    <property type="entry name" value="TPR-like_helical_dom_sf"/>
</dbReference>
<feature type="transmembrane region" description="Helical" evidence="2">
    <location>
        <begin position="6"/>
        <end position="24"/>
    </location>
</feature>
<dbReference type="PANTHER" id="PTHR46082:SF6">
    <property type="entry name" value="AAA+ ATPASE DOMAIN-CONTAINING PROTEIN-RELATED"/>
    <property type="match status" value="1"/>
</dbReference>
<dbReference type="Proteomes" id="UP001500902">
    <property type="component" value="Unassembled WGS sequence"/>
</dbReference>
<dbReference type="SUPFAM" id="SSF52540">
    <property type="entry name" value="P-loop containing nucleoside triphosphate hydrolases"/>
    <property type="match status" value="1"/>
</dbReference>
<sequence length="746" mass="80501">MDVGTGLTAAGLVVAVVGAVIAWLQLRSAQHTKPALSPGRPSNGPNKGPNNPPAPRARILPPPHGQLPEFLRGRDSLLNELRSLVRRPDGKTHVVSGLGGAGKTTVALQLAAEVQSEGRPTWWVSATDSHTFVLQMLSLCRELGATSGEVEEALEGRRNAADLVWRFLDESEGWLLVMDNADDPRVLDSGNQHVSGGNAWLRPTRAGLLLVTSRVGASAEWGRHAEVHRIGALSPRDGARVLLDMVPSAGSPAEAEELAERLGGLPLALHHAGMHLAATFTVERDFMAYRDALDDDSHGLLHQGADNRSDMATTWEMSLNLLASRSVPQARTLLGVLSCFPAPLPVPEWLIDQRVLADELGLAGSGRVADGLMALHSVGLVESVGPVEHVRPADHDAAGVAVHPLVAETTRRNLSGSELGRQTATAAVALVTGAVSRLSVDRTTDWPRWAALSAQVRGIWMAVVKDLDDAGLAALASSTAMCAMGSTYGGSYRSALELTMVALDRLEDRLPPDNLAVLDLRHRHASAKMFLGFAVEAEEEFRGILADRTRVLGPDHPKTLAIRHNLARVLADQERFDEALTQFEDAREAKARVLGPEDPDTLATRHEAARVLLAQGKGAEAEAELRAIHNIKVRVLGPEHPDTLVTRHEIPRSLLAQDKPQEAETELRDLLRLRRRLLGEDHPHVLTTGNLLAHALEAQGRHPEAIEQFGQILDARRRILGSDNTYTLATQEALSKLQEKTAHTSP</sequence>
<protein>
    <submittedName>
        <fullName evidence="3">Tetratricopeptide repeat protein</fullName>
    </submittedName>
</protein>
<dbReference type="RefSeq" id="WP_344878778.1">
    <property type="nucleotide sequence ID" value="NZ_BAAAZP010000074.1"/>
</dbReference>
<dbReference type="InterPro" id="IPR027417">
    <property type="entry name" value="P-loop_NTPase"/>
</dbReference>
<evidence type="ECO:0000256" key="2">
    <source>
        <dbReference type="SAM" id="Phobius"/>
    </source>
</evidence>
<keyword evidence="2" id="KW-0472">Membrane</keyword>